<protein>
    <recommendedName>
        <fullName evidence="5">Spray</fullName>
    </recommendedName>
</protein>
<dbReference type="EMBL" id="JAPEVB010000001">
    <property type="protein sequence ID" value="KAJ4395974.1"/>
    <property type="molecule type" value="Genomic_DNA"/>
</dbReference>
<dbReference type="InterPro" id="IPR021840">
    <property type="entry name" value="DUF3433"/>
</dbReference>
<proteinExistence type="predicted"/>
<feature type="transmembrane region" description="Helical" evidence="2">
    <location>
        <begin position="478"/>
        <end position="499"/>
    </location>
</feature>
<reference evidence="3" key="1">
    <citation type="submission" date="2022-10" db="EMBL/GenBank/DDBJ databases">
        <title>Tapping the CABI collections for fungal endophytes: first genome assemblies for Collariella, Neodidymelliopsis, Ascochyta clinopodiicola, Didymella pomorum, Didymosphaeria variabile, Neocosmospora piperis and Neocucurbitaria cava.</title>
        <authorList>
            <person name="Hill R."/>
        </authorList>
    </citation>
    <scope>NUCLEOTIDE SEQUENCE</scope>
    <source>
        <strain evidence="3">IMI 355082</strain>
    </source>
</reference>
<sequence>MDLGNDNRGKFSSRIESFRDISSLDYGYYDDEAISAPTSPISRGRESMVSPPTQFTGGSPKLEHSASGQWQRPFSSDIGDAYQTGSGAGVNTSAIRLGSSTTTRKAYSGRYNSLISNASFGANAEVDGQESADIALLPAANPIDGNAESNIASSPGPREEEDKAWRQEQELAGHLTGGLGAGFKAPAIRIREADLPSPTSPVLQRMPSRALSFSRRKMPLNRTKTRKMLGQDQANRTGQAVQVIVEEPEADDVAEPTTPLQHHNSNMDLSFVAGDAMPVESEELRVLSKSSTTYTAQKLIRTETFYPNPDWKPFSMRWPYLSMLIILSFTLAGCSEILYQCSTEEGHLIQFTRPTEIEGIEYFSIKFLPTLLAVIFGVLWEISDFEVKRLEPYFQLSRDNGATGAETLNVDYITSYRFLVPFDALRRGQYAVAISSIASLLAVSAVPTLCAASIVLSPSRDQRMADPDGVKWISINPIFSRLNGAALVIIALLGCVLMYQLSMRRSGLLGDVKGIAGLAAMANVSHIIMDFKDMDVATHEDIHRTLKKRRYYLQNSALAPVYDSDYTAIQEDTFRITGQDDINTNQTAKYHLSVNPQPFMFRKEGTIPFICGILLFTILLPVLLFQAPNLTEKAPWIITALAVCIKLAWGALDTTTRLMEPFYLLYKRHAPPRTLTLDYTALPFAWVSFQAMLNGHYLVSAVGLGTVMTEVLTVLVSSLATVEGKAFGPSRDPDDINAGEETVHSFWISLVSATIILLYMAGVAGVVYVRRRTPFVPRQPNTIASVLAFIHQSKMLYDFVGTEKYSNSMMVNFLTETGKSYGLGWFEGRDGRVHCGVDEEELMHGYAHGVDYSRSNNPWVENHTEWL</sequence>
<evidence type="ECO:0000313" key="3">
    <source>
        <dbReference type="EMBL" id="KAJ4395974.1"/>
    </source>
</evidence>
<feature type="transmembrane region" description="Helical" evidence="2">
    <location>
        <begin position="697"/>
        <end position="720"/>
    </location>
</feature>
<dbReference type="Proteomes" id="UP001140453">
    <property type="component" value="Unassembled WGS sequence"/>
</dbReference>
<comment type="caution">
    <text evidence="3">The sequence shown here is derived from an EMBL/GenBank/DDBJ whole genome shotgun (WGS) entry which is preliminary data.</text>
</comment>
<feature type="transmembrane region" description="Helical" evidence="2">
    <location>
        <begin position="607"/>
        <end position="628"/>
    </location>
</feature>
<feature type="region of interest" description="Disordered" evidence="1">
    <location>
        <begin position="141"/>
        <end position="163"/>
    </location>
</feature>
<dbReference type="AlphaFoldDB" id="A0A9W9D156"/>
<keyword evidence="2" id="KW-1133">Transmembrane helix</keyword>
<dbReference type="Pfam" id="PF11915">
    <property type="entry name" value="DUF3433"/>
    <property type="match status" value="2"/>
</dbReference>
<gene>
    <name evidence="3" type="ORF">N0V93_000190</name>
</gene>
<feature type="transmembrane region" description="Helical" evidence="2">
    <location>
        <begin position="359"/>
        <end position="380"/>
    </location>
</feature>
<name>A0A9W9D156_9PEZI</name>
<evidence type="ECO:0008006" key="5">
    <source>
        <dbReference type="Google" id="ProtNLM"/>
    </source>
</evidence>
<evidence type="ECO:0000256" key="1">
    <source>
        <dbReference type="SAM" id="MobiDB-lite"/>
    </source>
</evidence>
<evidence type="ECO:0000256" key="2">
    <source>
        <dbReference type="SAM" id="Phobius"/>
    </source>
</evidence>
<organism evidence="3 4">
    <name type="scientific">Gnomoniopsis smithogilvyi</name>
    <dbReference type="NCBI Taxonomy" id="1191159"/>
    <lineage>
        <taxon>Eukaryota</taxon>
        <taxon>Fungi</taxon>
        <taxon>Dikarya</taxon>
        <taxon>Ascomycota</taxon>
        <taxon>Pezizomycotina</taxon>
        <taxon>Sordariomycetes</taxon>
        <taxon>Sordariomycetidae</taxon>
        <taxon>Diaporthales</taxon>
        <taxon>Gnomoniaceae</taxon>
        <taxon>Gnomoniopsis</taxon>
    </lineage>
</organism>
<accession>A0A9W9D156</accession>
<dbReference type="PANTHER" id="PTHR37544:SF3">
    <property type="entry name" value="SPRAY"/>
    <property type="match status" value="1"/>
</dbReference>
<feature type="transmembrane region" description="Helical" evidence="2">
    <location>
        <begin position="634"/>
        <end position="652"/>
    </location>
</feature>
<feature type="transmembrane region" description="Helical" evidence="2">
    <location>
        <begin position="430"/>
        <end position="458"/>
    </location>
</feature>
<feature type="region of interest" description="Disordered" evidence="1">
    <location>
        <begin position="35"/>
        <end position="82"/>
    </location>
</feature>
<keyword evidence="4" id="KW-1185">Reference proteome</keyword>
<feature type="transmembrane region" description="Helical" evidence="2">
    <location>
        <begin position="320"/>
        <end position="339"/>
    </location>
</feature>
<dbReference type="OrthoDB" id="3248909at2759"/>
<dbReference type="PANTHER" id="PTHR37544">
    <property type="entry name" value="SPRAY-RELATED"/>
    <property type="match status" value="1"/>
</dbReference>
<keyword evidence="2" id="KW-0472">Membrane</keyword>
<feature type="transmembrane region" description="Helical" evidence="2">
    <location>
        <begin position="746"/>
        <end position="769"/>
    </location>
</feature>
<evidence type="ECO:0000313" key="4">
    <source>
        <dbReference type="Proteomes" id="UP001140453"/>
    </source>
</evidence>
<keyword evidence="2" id="KW-0812">Transmembrane</keyword>